<feature type="region of interest" description="Disordered" evidence="2">
    <location>
        <begin position="534"/>
        <end position="557"/>
    </location>
</feature>
<organism evidence="3 4">
    <name type="scientific">Triparma retinervis</name>
    <dbReference type="NCBI Taxonomy" id="2557542"/>
    <lineage>
        <taxon>Eukaryota</taxon>
        <taxon>Sar</taxon>
        <taxon>Stramenopiles</taxon>
        <taxon>Ochrophyta</taxon>
        <taxon>Bolidophyceae</taxon>
        <taxon>Parmales</taxon>
        <taxon>Triparmaceae</taxon>
        <taxon>Triparma</taxon>
    </lineage>
</organism>
<gene>
    <name evidence="3" type="ORF">TrRE_jg4842</name>
</gene>
<feature type="coiled-coil region" evidence="1">
    <location>
        <begin position="33"/>
        <end position="67"/>
    </location>
</feature>
<evidence type="ECO:0000313" key="4">
    <source>
        <dbReference type="Proteomes" id="UP001165082"/>
    </source>
</evidence>
<keyword evidence="1" id="KW-0175">Coiled coil</keyword>
<feature type="compositionally biased region" description="Basic and acidic residues" evidence="2">
    <location>
        <begin position="432"/>
        <end position="465"/>
    </location>
</feature>
<dbReference type="AlphaFoldDB" id="A0A9W7DWW4"/>
<evidence type="ECO:0000256" key="2">
    <source>
        <dbReference type="SAM" id="MobiDB-lite"/>
    </source>
</evidence>
<sequence length="557" mass="64692">MGTAPTKEEAGGGGQDGDVASISTLDGPNYMELEMAQNQAHFVASKNKKLEEQVSDLKAQLYAKDVELQRKQEELNTAKLQCSQIGYQWQSYSDQAVNETASRWRSHSEALEAEKQNEIEASSSVREEVEKLREEYDRFKAEKERTLSESLDEVERLTELVTQQDAINEKRGFMDQMIFEILRGTKCMDVQYSLKQDEIRVGNLTKLVKEAMDNDYFPAAQLMEVVKRHKSWEASERKQLCEDIRGLVVEKEVDFAYKRHESIRSMESLRDRTLQHCRELAAKMRSDTTNAEVHKKRYHELVEEHFFVEKKVLGAEERLNAERERLSELTVSGHATLVHEAQANIQENLLDVQKWVGVKKDIYYTMKVQEDVYFKAMETRDTSREKYELRQRIHDEGIGQAYVSAIKIVSDADEIAAAEDYKKQIQKEKQAEAREMERKVKERKERRKKEVEATETKRRDEESKRGKPSPASLVGTHATWSRIRERMQGKYDFNFSEFISKDSKFNRGDVAFMKTKETEALGLHEPPLSRALFAENARKSQEASRKEVMDRVETRAK</sequence>
<feature type="region of interest" description="Disordered" evidence="2">
    <location>
        <begin position="1"/>
        <end position="26"/>
    </location>
</feature>
<comment type="caution">
    <text evidence="3">The sequence shown here is derived from an EMBL/GenBank/DDBJ whole genome shotgun (WGS) entry which is preliminary data.</text>
</comment>
<name>A0A9W7DWW4_9STRA</name>
<feature type="compositionally biased region" description="Basic and acidic residues" evidence="2">
    <location>
        <begin position="536"/>
        <end position="557"/>
    </location>
</feature>
<protein>
    <submittedName>
        <fullName evidence="3">Uncharacterized protein</fullName>
    </submittedName>
</protein>
<dbReference type="EMBL" id="BRXZ01002250">
    <property type="protein sequence ID" value="GMH58052.1"/>
    <property type="molecule type" value="Genomic_DNA"/>
</dbReference>
<proteinExistence type="predicted"/>
<dbReference type="Proteomes" id="UP001165082">
    <property type="component" value="Unassembled WGS sequence"/>
</dbReference>
<feature type="coiled-coil region" evidence="1">
    <location>
        <begin position="115"/>
        <end position="160"/>
    </location>
</feature>
<accession>A0A9W7DWW4</accession>
<evidence type="ECO:0000256" key="1">
    <source>
        <dbReference type="SAM" id="Coils"/>
    </source>
</evidence>
<feature type="region of interest" description="Disordered" evidence="2">
    <location>
        <begin position="432"/>
        <end position="476"/>
    </location>
</feature>
<feature type="compositionally biased region" description="Basic and acidic residues" evidence="2">
    <location>
        <begin position="1"/>
        <end position="10"/>
    </location>
</feature>
<evidence type="ECO:0000313" key="3">
    <source>
        <dbReference type="EMBL" id="GMH58052.1"/>
    </source>
</evidence>
<dbReference type="OrthoDB" id="14421at2759"/>
<keyword evidence="4" id="KW-1185">Reference proteome</keyword>
<reference evidence="3" key="1">
    <citation type="submission" date="2022-07" db="EMBL/GenBank/DDBJ databases">
        <title>Genome analysis of Parmales, a sister group of diatoms, reveals the evolutionary specialization of diatoms from phago-mixotrophs to photoautotrophs.</title>
        <authorList>
            <person name="Ban H."/>
            <person name="Sato S."/>
            <person name="Yoshikawa S."/>
            <person name="Kazumasa Y."/>
            <person name="Nakamura Y."/>
            <person name="Ichinomiya M."/>
            <person name="Saitoh K."/>
            <person name="Sato N."/>
            <person name="Blanc-Mathieu R."/>
            <person name="Endo H."/>
            <person name="Kuwata A."/>
            <person name="Ogata H."/>
        </authorList>
    </citation>
    <scope>NUCLEOTIDE SEQUENCE</scope>
</reference>